<evidence type="ECO:0000313" key="2">
    <source>
        <dbReference type="Proteomes" id="UP001281761"/>
    </source>
</evidence>
<evidence type="ECO:0000313" key="1">
    <source>
        <dbReference type="EMBL" id="KAK2959771.1"/>
    </source>
</evidence>
<proteinExistence type="predicted"/>
<comment type="caution">
    <text evidence="1">The sequence shown here is derived from an EMBL/GenBank/DDBJ whole genome shotgun (WGS) entry which is preliminary data.</text>
</comment>
<sequence>MEQFQFSRPSTWTDQLRSELIESYRAFYTHTKEYVVHLSLHPFALDDIESDRILDFLDKSYLRDYGNRLNKAHQEEVREAMDASALSSSSPPFILTSQLVCRLTNDEIIDIVDRIVALLDSDSPFDDDTILRICAFHKLQLSRVYLPDLFRKAGRSTEQYLHTFEFLLSLPIDYLDRSPINHLLSTGWIDKPSSDEWDDVDLRTVGIVKRLISQNHFSVASNLNKLNKLLRYFVFGIMPQIHHSAARLCQPQFERLFAPSVDILGPFFIQPHTLDGEEGGHANVFEPPHTFNQGQRDVRTDLFMDVCKLCTQRTIARCLNRTGFFSRFVTALFDLNFEACAFIFKMIVDRQTYPEIDVDDRNTIRRTIPNLLEEGWQDALECVYVKKAVVTRGPQFGSSQMMLFLGANMKWWAG</sequence>
<dbReference type="Proteomes" id="UP001281761">
    <property type="component" value="Unassembled WGS sequence"/>
</dbReference>
<reference evidence="1 2" key="1">
    <citation type="journal article" date="2022" name="bioRxiv">
        <title>Genomics of Preaxostyla Flagellates Illuminates Evolutionary Transitions and the Path Towards Mitochondrial Loss.</title>
        <authorList>
            <person name="Novak L.V.F."/>
            <person name="Treitli S.C."/>
            <person name="Pyrih J."/>
            <person name="Halakuc P."/>
            <person name="Pipaliya S.V."/>
            <person name="Vacek V."/>
            <person name="Brzon O."/>
            <person name="Soukal P."/>
            <person name="Eme L."/>
            <person name="Dacks J.B."/>
            <person name="Karnkowska A."/>
            <person name="Elias M."/>
            <person name="Hampl V."/>
        </authorList>
    </citation>
    <scope>NUCLEOTIDE SEQUENCE [LARGE SCALE GENOMIC DNA]</scope>
    <source>
        <strain evidence="1">NAU3</strain>
        <tissue evidence="1">Gut</tissue>
    </source>
</reference>
<accession>A0ABQ9Y7N7</accession>
<name>A0ABQ9Y7N7_9EUKA</name>
<keyword evidence="2" id="KW-1185">Reference proteome</keyword>
<protein>
    <submittedName>
        <fullName evidence="1">Uncharacterized protein</fullName>
    </submittedName>
</protein>
<dbReference type="EMBL" id="JARBJD010000027">
    <property type="protein sequence ID" value="KAK2959771.1"/>
    <property type="molecule type" value="Genomic_DNA"/>
</dbReference>
<gene>
    <name evidence="1" type="ORF">BLNAU_5260</name>
</gene>
<organism evidence="1 2">
    <name type="scientific">Blattamonas nauphoetae</name>
    <dbReference type="NCBI Taxonomy" id="2049346"/>
    <lineage>
        <taxon>Eukaryota</taxon>
        <taxon>Metamonada</taxon>
        <taxon>Preaxostyla</taxon>
        <taxon>Oxymonadida</taxon>
        <taxon>Blattamonas</taxon>
    </lineage>
</organism>